<comment type="caution">
    <text evidence="1">The sequence shown here is derived from an EMBL/GenBank/DDBJ whole genome shotgun (WGS) entry which is preliminary data.</text>
</comment>
<reference evidence="1 2" key="1">
    <citation type="journal article" date="2022" name="Plant J.">
        <title>Chromosome-level genome of Camellia lanceoleosa provides a valuable resource for understanding genome evolution and self-incompatibility.</title>
        <authorList>
            <person name="Gong W."/>
            <person name="Xiao S."/>
            <person name="Wang L."/>
            <person name="Liao Z."/>
            <person name="Chang Y."/>
            <person name="Mo W."/>
            <person name="Hu G."/>
            <person name="Li W."/>
            <person name="Zhao G."/>
            <person name="Zhu H."/>
            <person name="Hu X."/>
            <person name="Ji K."/>
            <person name="Xiang X."/>
            <person name="Song Q."/>
            <person name="Yuan D."/>
            <person name="Jin S."/>
            <person name="Zhang L."/>
        </authorList>
    </citation>
    <scope>NUCLEOTIDE SEQUENCE [LARGE SCALE GENOMIC DNA]</scope>
    <source>
        <strain evidence="1">SQ_2022a</strain>
    </source>
</reference>
<organism evidence="1 2">
    <name type="scientific">Camellia lanceoleosa</name>
    <dbReference type="NCBI Taxonomy" id="1840588"/>
    <lineage>
        <taxon>Eukaryota</taxon>
        <taxon>Viridiplantae</taxon>
        <taxon>Streptophyta</taxon>
        <taxon>Embryophyta</taxon>
        <taxon>Tracheophyta</taxon>
        <taxon>Spermatophyta</taxon>
        <taxon>Magnoliopsida</taxon>
        <taxon>eudicotyledons</taxon>
        <taxon>Gunneridae</taxon>
        <taxon>Pentapetalae</taxon>
        <taxon>asterids</taxon>
        <taxon>Ericales</taxon>
        <taxon>Theaceae</taxon>
        <taxon>Camellia</taxon>
    </lineage>
</organism>
<feature type="non-terminal residue" evidence="1">
    <location>
        <position position="370"/>
    </location>
</feature>
<name>A0ACC0I9R6_9ERIC</name>
<feature type="non-terminal residue" evidence="1">
    <location>
        <position position="1"/>
    </location>
</feature>
<evidence type="ECO:0000313" key="2">
    <source>
        <dbReference type="Proteomes" id="UP001060215"/>
    </source>
</evidence>
<proteinExistence type="predicted"/>
<keyword evidence="2" id="KW-1185">Reference proteome</keyword>
<dbReference type="EMBL" id="CM045763">
    <property type="protein sequence ID" value="KAI8021904.1"/>
    <property type="molecule type" value="Genomic_DNA"/>
</dbReference>
<evidence type="ECO:0000313" key="1">
    <source>
        <dbReference type="EMBL" id="KAI8021904.1"/>
    </source>
</evidence>
<sequence length="370" mass="43017">ARTVLTCRRADSGLWEHPLDHRVLQYLLREGFYGVYRIGHIRLDHALITALVERWHTETHTFHFPIGEATVTLQDVSVLYGLQIDSRAITGVDLSFATEQWIALCAELLGVAPTLADLQAGRLRVRWLAEQFAHLPDHALDELVQQHTRAYILWLIEGVLLPNKSQNLLKLMYLPLLRDIKEIGQYSWGSTALAWLYRMLCRAAQVGTREIGGPLVIVIVFKLLQIWAWERLIRIAPSRRQLVGPGELPMGEGDMQLPIEPRGSRWRFIWQPYVGVLGTLPEYCRLGQEIWMARVPLICFDVVEWHLPHRVLRQFGRVQSVPDRFDTEWQLHVTDRRGRAGTDWHLFYMPYIRLWDAHRDSIVQVDYSDE</sequence>
<dbReference type="Proteomes" id="UP001060215">
    <property type="component" value="Chromosome 6"/>
</dbReference>
<accession>A0ACC0I9R6</accession>
<protein>
    <submittedName>
        <fullName evidence="1">Uncharacterized protein</fullName>
    </submittedName>
</protein>
<gene>
    <name evidence="1" type="ORF">LOK49_LG03G02975</name>
</gene>